<feature type="transmembrane region" description="Helical" evidence="8">
    <location>
        <begin position="250"/>
        <end position="269"/>
    </location>
</feature>
<name>A0A2V2MZ41_9EURY</name>
<proteinExistence type="predicted"/>
<organism evidence="10 11">
    <name type="scientific">Methanospirillum lacunae</name>
    <dbReference type="NCBI Taxonomy" id="668570"/>
    <lineage>
        <taxon>Archaea</taxon>
        <taxon>Methanobacteriati</taxon>
        <taxon>Methanobacteriota</taxon>
        <taxon>Stenosarchaea group</taxon>
        <taxon>Methanomicrobia</taxon>
        <taxon>Methanomicrobiales</taxon>
        <taxon>Methanospirillaceae</taxon>
        <taxon>Methanospirillum</taxon>
    </lineage>
</organism>
<feature type="transmembrane region" description="Helical" evidence="8">
    <location>
        <begin position="275"/>
        <end position="294"/>
    </location>
</feature>
<keyword evidence="5 8" id="KW-0812">Transmembrane</keyword>
<feature type="domain" description="Glycosyltransferase RgtA/B/C/D-like" evidence="9">
    <location>
        <begin position="70"/>
        <end position="228"/>
    </location>
</feature>
<feature type="transmembrane region" description="Helical" evidence="8">
    <location>
        <begin position="361"/>
        <end position="379"/>
    </location>
</feature>
<dbReference type="GO" id="GO:0008610">
    <property type="term" value="P:lipid biosynthetic process"/>
    <property type="evidence" value="ECO:0007669"/>
    <property type="project" value="UniProtKB-ARBA"/>
</dbReference>
<feature type="transmembrane region" description="Helical" evidence="8">
    <location>
        <begin position="218"/>
        <end position="238"/>
    </location>
</feature>
<reference evidence="10 11" key="1">
    <citation type="submission" date="2018-05" db="EMBL/GenBank/DDBJ databases">
        <title>Draft genome of Methanospirillum lacunae Ki8-1.</title>
        <authorList>
            <person name="Dueholm M.S."/>
            <person name="Nielsen P.H."/>
            <person name="Bakmann L.F."/>
            <person name="Otzen D.E."/>
        </authorList>
    </citation>
    <scope>NUCLEOTIDE SEQUENCE [LARGE SCALE GENOMIC DNA]</scope>
    <source>
        <strain evidence="10 11">Ki8-1</strain>
    </source>
</reference>
<dbReference type="GeneID" id="97548390"/>
<gene>
    <name evidence="10" type="ORF">DK846_13835</name>
</gene>
<dbReference type="InterPro" id="IPR050297">
    <property type="entry name" value="LipidA_mod_glycosyltrf_83"/>
</dbReference>
<dbReference type="GO" id="GO:0016763">
    <property type="term" value="F:pentosyltransferase activity"/>
    <property type="evidence" value="ECO:0007669"/>
    <property type="project" value="TreeGrafter"/>
</dbReference>
<evidence type="ECO:0000313" key="10">
    <source>
        <dbReference type="EMBL" id="PWR70686.1"/>
    </source>
</evidence>
<evidence type="ECO:0000256" key="5">
    <source>
        <dbReference type="ARBA" id="ARBA00022692"/>
    </source>
</evidence>
<sequence length="524" mass="61179">MELLMDGKKNFKDPNNIVIFFVLIFFLIYYLIFRWDSVFWAPLTPTDASHYVEIAVHLTQGEIFQSGGFPFGFPALLALSILIMGPGSFSLQFPIIICLVLCLLVLYLIAKKKIGVLNSLILVFLVGFSPYLLIYKGWVMSEIPFTLVFLFFVFLLDRNYNPYNHTANPFENICIGISVGIGCMIRSVGYVLIPILLITQLIHLFIENDYSKKKLFSLFTPYFVFALIYIPYLIIFRFWGQKYTSHTYGWWQWVYANISGYATCLTVYFPGGNYYWINSLFYTLFVCFLLYSLSVFFRKEYPIIISFFIYLIVITLWPFDQRERFILPVFPIFIYLAIRGIDHIQEVISRCFDHGNLRSRLSKVILPVICVIFIFATLYCDIPLFVNQYHIFGEHQAIIQRDEGNDIFRPYGYLNSLDTNESMELFHYIKGNMEKTSTIAFQFNGYLMMYVGKFTPCGYPITSSRDVELIPIAQKCHSDFIIIHNIDEDAIKILNSDTRYHRVFLNTIYSVYSHNILNSTDNSN</sequence>
<evidence type="ECO:0000256" key="3">
    <source>
        <dbReference type="ARBA" id="ARBA00022676"/>
    </source>
</evidence>
<keyword evidence="11" id="KW-1185">Reference proteome</keyword>
<feature type="transmembrane region" description="Helical" evidence="8">
    <location>
        <begin position="91"/>
        <end position="109"/>
    </location>
</feature>
<accession>A0A2V2MZ41</accession>
<dbReference type="InterPro" id="IPR038731">
    <property type="entry name" value="RgtA/B/C-like"/>
</dbReference>
<dbReference type="Pfam" id="PF13231">
    <property type="entry name" value="PMT_2"/>
    <property type="match status" value="1"/>
</dbReference>
<evidence type="ECO:0000256" key="4">
    <source>
        <dbReference type="ARBA" id="ARBA00022679"/>
    </source>
</evidence>
<feature type="transmembrane region" description="Helical" evidence="8">
    <location>
        <begin position="325"/>
        <end position="341"/>
    </location>
</feature>
<feature type="transmembrane region" description="Helical" evidence="8">
    <location>
        <begin position="139"/>
        <end position="156"/>
    </location>
</feature>
<protein>
    <recommendedName>
        <fullName evidence="9">Glycosyltransferase RgtA/B/C/D-like domain-containing protein</fullName>
    </recommendedName>
</protein>
<feature type="transmembrane region" description="Helical" evidence="8">
    <location>
        <begin position="301"/>
        <end position="319"/>
    </location>
</feature>
<feature type="transmembrane region" description="Helical" evidence="8">
    <location>
        <begin position="67"/>
        <end position="85"/>
    </location>
</feature>
<feature type="transmembrane region" description="Helical" evidence="8">
    <location>
        <begin position="116"/>
        <end position="133"/>
    </location>
</feature>
<feature type="transmembrane region" description="Helical" evidence="8">
    <location>
        <begin position="15"/>
        <end position="33"/>
    </location>
</feature>
<keyword evidence="2" id="KW-1003">Cell membrane</keyword>
<dbReference type="AlphaFoldDB" id="A0A2V2MZ41"/>
<evidence type="ECO:0000256" key="2">
    <source>
        <dbReference type="ARBA" id="ARBA00022475"/>
    </source>
</evidence>
<keyword evidence="7 8" id="KW-0472">Membrane</keyword>
<dbReference type="GO" id="GO:0005886">
    <property type="term" value="C:plasma membrane"/>
    <property type="evidence" value="ECO:0007669"/>
    <property type="project" value="UniProtKB-SubCell"/>
</dbReference>
<comment type="subcellular location">
    <subcellularLocation>
        <location evidence="1">Cell membrane</location>
        <topology evidence="1">Multi-pass membrane protein</topology>
    </subcellularLocation>
</comment>
<dbReference type="EMBL" id="QGMY01000010">
    <property type="protein sequence ID" value="PWR70686.1"/>
    <property type="molecule type" value="Genomic_DNA"/>
</dbReference>
<evidence type="ECO:0000313" key="11">
    <source>
        <dbReference type="Proteomes" id="UP000245657"/>
    </source>
</evidence>
<comment type="caution">
    <text evidence="10">The sequence shown here is derived from an EMBL/GenBank/DDBJ whole genome shotgun (WGS) entry which is preliminary data.</text>
</comment>
<evidence type="ECO:0000259" key="9">
    <source>
        <dbReference type="Pfam" id="PF13231"/>
    </source>
</evidence>
<dbReference type="PANTHER" id="PTHR33908:SF11">
    <property type="entry name" value="MEMBRANE PROTEIN"/>
    <property type="match status" value="1"/>
</dbReference>
<evidence type="ECO:0000256" key="7">
    <source>
        <dbReference type="ARBA" id="ARBA00023136"/>
    </source>
</evidence>
<evidence type="ECO:0000256" key="8">
    <source>
        <dbReference type="SAM" id="Phobius"/>
    </source>
</evidence>
<dbReference type="RefSeq" id="WP_109969558.1">
    <property type="nucleotide sequence ID" value="NZ_CP176093.1"/>
</dbReference>
<evidence type="ECO:0000256" key="1">
    <source>
        <dbReference type="ARBA" id="ARBA00004651"/>
    </source>
</evidence>
<dbReference type="PANTHER" id="PTHR33908">
    <property type="entry name" value="MANNOSYLTRANSFERASE YKCB-RELATED"/>
    <property type="match status" value="1"/>
</dbReference>
<keyword evidence="4" id="KW-0808">Transferase</keyword>
<keyword evidence="3" id="KW-0328">Glycosyltransferase</keyword>
<keyword evidence="6 8" id="KW-1133">Transmembrane helix</keyword>
<dbReference type="Proteomes" id="UP000245657">
    <property type="component" value="Unassembled WGS sequence"/>
</dbReference>
<evidence type="ECO:0000256" key="6">
    <source>
        <dbReference type="ARBA" id="ARBA00022989"/>
    </source>
</evidence>